<organism evidence="1 2">
    <name type="scientific">Centaurea solstitialis</name>
    <name type="common">yellow star-thistle</name>
    <dbReference type="NCBI Taxonomy" id="347529"/>
    <lineage>
        <taxon>Eukaryota</taxon>
        <taxon>Viridiplantae</taxon>
        <taxon>Streptophyta</taxon>
        <taxon>Embryophyta</taxon>
        <taxon>Tracheophyta</taxon>
        <taxon>Spermatophyta</taxon>
        <taxon>Magnoliopsida</taxon>
        <taxon>eudicotyledons</taxon>
        <taxon>Gunneridae</taxon>
        <taxon>Pentapetalae</taxon>
        <taxon>asterids</taxon>
        <taxon>campanulids</taxon>
        <taxon>Asterales</taxon>
        <taxon>Asteraceae</taxon>
        <taxon>Carduoideae</taxon>
        <taxon>Cardueae</taxon>
        <taxon>Centaureinae</taxon>
        <taxon>Centaurea</taxon>
    </lineage>
</organism>
<sequence>MSLKDSYVKLSLVIHGRKSHIQNFVVFLRPLIDGLKMLNAKGALTYNAYRKINCEMRTEGDTCSTLSCPHLLDSVSLGVAASQVSSFEDMARSWHVSRGSQATITESDFRSRAVLDSINYFFDIANDYGAIFGFLTYSIRVDEQTQRVTDFDIYIRK</sequence>
<gene>
    <name evidence="1" type="ORF">OSB04_005388</name>
</gene>
<dbReference type="Proteomes" id="UP001172457">
    <property type="component" value="Chromosome 2"/>
</dbReference>
<comment type="caution">
    <text evidence="1">The sequence shown here is derived from an EMBL/GenBank/DDBJ whole genome shotgun (WGS) entry which is preliminary data.</text>
</comment>
<name>A0AA38U0K2_9ASTR</name>
<proteinExistence type="predicted"/>
<keyword evidence="2" id="KW-1185">Reference proteome</keyword>
<reference evidence="1" key="1">
    <citation type="submission" date="2023-03" db="EMBL/GenBank/DDBJ databases">
        <title>Chromosome-scale reference genome and RAD-based genetic map of yellow starthistle (Centaurea solstitialis) reveal putative structural variation and QTLs associated with invader traits.</title>
        <authorList>
            <person name="Reatini B."/>
            <person name="Cang F.A."/>
            <person name="Jiang Q."/>
            <person name="Mckibben M.T.W."/>
            <person name="Barker M.S."/>
            <person name="Rieseberg L.H."/>
            <person name="Dlugosch K.M."/>
        </authorList>
    </citation>
    <scope>NUCLEOTIDE SEQUENCE</scope>
    <source>
        <strain evidence="1">CAN-66</strain>
        <tissue evidence="1">Leaf</tissue>
    </source>
</reference>
<dbReference type="Pfam" id="PF02992">
    <property type="entry name" value="Transposase_21"/>
    <property type="match status" value="1"/>
</dbReference>
<evidence type="ECO:0000313" key="2">
    <source>
        <dbReference type="Proteomes" id="UP001172457"/>
    </source>
</evidence>
<accession>A0AA38U0K2</accession>
<dbReference type="AlphaFoldDB" id="A0AA38U0K2"/>
<protein>
    <submittedName>
        <fullName evidence="1">Uncharacterized protein</fullName>
    </submittedName>
</protein>
<evidence type="ECO:0000313" key="1">
    <source>
        <dbReference type="EMBL" id="KAJ9560228.1"/>
    </source>
</evidence>
<dbReference type="EMBL" id="JARYMX010000002">
    <property type="protein sequence ID" value="KAJ9560228.1"/>
    <property type="molecule type" value="Genomic_DNA"/>
</dbReference>
<dbReference type="InterPro" id="IPR004242">
    <property type="entry name" value="Transposase_21"/>
</dbReference>